<keyword evidence="2" id="KW-0560">Oxidoreductase</keyword>
<evidence type="ECO:0000313" key="5">
    <source>
        <dbReference type="Proteomes" id="UP000011083"/>
    </source>
</evidence>
<reference evidence="4 5" key="1">
    <citation type="journal article" date="2013" name="Genome Biol.">
        <title>Genome of Acanthamoeba castellanii highlights extensive lateral gene transfer and early evolution of tyrosine kinase signaling.</title>
        <authorList>
            <person name="Clarke M."/>
            <person name="Lohan A.J."/>
            <person name="Liu B."/>
            <person name="Lagkouvardos I."/>
            <person name="Roy S."/>
            <person name="Zafar N."/>
            <person name="Bertelli C."/>
            <person name="Schilde C."/>
            <person name="Kianianmomeni A."/>
            <person name="Burglin T.R."/>
            <person name="Frech C."/>
            <person name="Turcotte B."/>
            <person name="Kopec K.O."/>
            <person name="Synnott J.M."/>
            <person name="Choo C."/>
            <person name="Paponov I."/>
            <person name="Finkler A."/>
            <person name="Soon Heng Tan C."/>
            <person name="Hutchins A.P."/>
            <person name="Weinmeier T."/>
            <person name="Rattei T."/>
            <person name="Chu J.S."/>
            <person name="Gimenez G."/>
            <person name="Irimia M."/>
            <person name="Rigden D.J."/>
            <person name="Fitzpatrick D.A."/>
            <person name="Lorenzo-Morales J."/>
            <person name="Bateman A."/>
            <person name="Chiu C.H."/>
            <person name="Tang P."/>
            <person name="Hegemann P."/>
            <person name="Fromm H."/>
            <person name="Raoult D."/>
            <person name="Greub G."/>
            <person name="Miranda-Saavedra D."/>
            <person name="Chen N."/>
            <person name="Nash P."/>
            <person name="Ginger M.L."/>
            <person name="Horn M."/>
            <person name="Schaap P."/>
            <person name="Caler L."/>
            <person name="Loftus B."/>
        </authorList>
    </citation>
    <scope>NUCLEOTIDE SEQUENCE [LARGE SCALE GENOMIC DNA]</scope>
    <source>
        <strain evidence="4 5">Neff</strain>
    </source>
</reference>
<dbReference type="InterPro" id="IPR036291">
    <property type="entry name" value="NAD(P)-bd_dom_sf"/>
</dbReference>
<keyword evidence="1" id="KW-0521">NADP</keyword>
<sequence>MSSKATMRAVSVGEPGHGGPELLYVADDVPRPELKPAHLLVKIKATALNRADTVQRLGKYPPPPGESTVLGLEMAGVVEEVGEGVTSFKAGDRVCALLGGGGYAEYCVIHQDTAMHIPENLSFEEAAAIPEAFLTAYQALVWIGGLAANKRVLIHAGVIITASKDKLSFCHELGADETIDRNENEGKWVDKVLSLTGGKGVDVIIDFVGASYWEQNLAALAMDGTMVMLAFLSGSQIPSCDIAAILRKRLNIRGSTLRARSLDYKVKLTKLHDMGQEFEAFAMDKFKEGYMESNQSVGKIVLNGM</sequence>
<keyword evidence="5" id="KW-1185">Reference proteome</keyword>
<dbReference type="GO" id="GO:0070402">
    <property type="term" value="F:NADPH binding"/>
    <property type="evidence" value="ECO:0007669"/>
    <property type="project" value="TreeGrafter"/>
</dbReference>
<dbReference type="SUPFAM" id="SSF51735">
    <property type="entry name" value="NAD(P)-binding Rossmann-fold domains"/>
    <property type="match status" value="1"/>
</dbReference>
<organism evidence="4 5">
    <name type="scientific">Acanthamoeba castellanii (strain ATCC 30010 / Neff)</name>
    <dbReference type="NCBI Taxonomy" id="1257118"/>
    <lineage>
        <taxon>Eukaryota</taxon>
        <taxon>Amoebozoa</taxon>
        <taxon>Discosea</taxon>
        <taxon>Longamoebia</taxon>
        <taxon>Centramoebida</taxon>
        <taxon>Acanthamoebidae</taxon>
        <taxon>Acanthamoeba</taxon>
    </lineage>
</organism>
<evidence type="ECO:0000313" key="4">
    <source>
        <dbReference type="EMBL" id="ELR21499.1"/>
    </source>
</evidence>
<dbReference type="AlphaFoldDB" id="L8H7J5"/>
<dbReference type="Proteomes" id="UP000011083">
    <property type="component" value="Unassembled WGS sequence"/>
</dbReference>
<gene>
    <name evidence="4" type="ORF">ACA1_184460</name>
</gene>
<dbReference type="CDD" id="cd05276">
    <property type="entry name" value="p53_inducible_oxidoreductase"/>
    <property type="match status" value="1"/>
</dbReference>
<dbReference type="GO" id="GO:0016651">
    <property type="term" value="F:oxidoreductase activity, acting on NAD(P)H"/>
    <property type="evidence" value="ECO:0007669"/>
    <property type="project" value="TreeGrafter"/>
</dbReference>
<dbReference type="Pfam" id="PF00107">
    <property type="entry name" value="ADH_zinc_N"/>
    <property type="match status" value="1"/>
</dbReference>
<dbReference type="RefSeq" id="XP_004346043.1">
    <property type="nucleotide sequence ID" value="XM_004345993.1"/>
</dbReference>
<dbReference type="InterPro" id="IPR013154">
    <property type="entry name" value="ADH-like_N"/>
</dbReference>
<name>L8H7J5_ACACF</name>
<dbReference type="Pfam" id="PF08240">
    <property type="entry name" value="ADH_N"/>
    <property type="match status" value="1"/>
</dbReference>
<evidence type="ECO:0000256" key="2">
    <source>
        <dbReference type="ARBA" id="ARBA00023002"/>
    </source>
</evidence>
<dbReference type="PANTHER" id="PTHR48106">
    <property type="entry name" value="QUINONE OXIDOREDUCTASE PIG3-RELATED"/>
    <property type="match status" value="1"/>
</dbReference>
<proteinExistence type="predicted"/>
<feature type="domain" description="Enoyl reductase (ER)" evidence="3">
    <location>
        <begin position="18"/>
        <end position="302"/>
    </location>
</feature>
<dbReference type="OrthoDB" id="203908at2759"/>
<dbReference type="Gene3D" id="3.90.180.10">
    <property type="entry name" value="Medium-chain alcohol dehydrogenases, catalytic domain"/>
    <property type="match status" value="2"/>
</dbReference>
<dbReference type="STRING" id="1257118.L8H7J5"/>
<evidence type="ECO:0000256" key="1">
    <source>
        <dbReference type="ARBA" id="ARBA00022857"/>
    </source>
</evidence>
<dbReference type="PANTHER" id="PTHR48106:SF18">
    <property type="entry name" value="QUINONE OXIDOREDUCTASE PIG3"/>
    <property type="match status" value="1"/>
</dbReference>
<dbReference type="Gene3D" id="3.40.50.720">
    <property type="entry name" value="NAD(P)-binding Rossmann-like Domain"/>
    <property type="match status" value="2"/>
</dbReference>
<dbReference type="OMA" id="DWSWEYA"/>
<dbReference type="SUPFAM" id="SSF50129">
    <property type="entry name" value="GroES-like"/>
    <property type="match status" value="1"/>
</dbReference>
<dbReference type="VEuPathDB" id="AmoebaDB:ACA1_184460"/>
<dbReference type="InterPro" id="IPR014189">
    <property type="entry name" value="Quinone_OxRdtase_PIG3"/>
</dbReference>
<dbReference type="InterPro" id="IPR020843">
    <property type="entry name" value="ER"/>
</dbReference>
<dbReference type="SMART" id="SM00829">
    <property type="entry name" value="PKS_ER"/>
    <property type="match status" value="1"/>
</dbReference>
<dbReference type="EMBL" id="KB007904">
    <property type="protein sequence ID" value="ELR21499.1"/>
    <property type="molecule type" value="Genomic_DNA"/>
</dbReference>
<accession>L8H7J5</accession>
<protein>
    <submittedName>
        <fullName evidence="4">Tumor protein p53 inducible protein 3, putative</fullName>
    </submittedName>
</protein>
<dbReference type="KEGG" id="acan:ACA1_184460"/>
<dbReference type="GeneID" id="14922394"/>
<evidence type="ECO:0000259" key="3">
    <source>
        <dbReference type="SMART" id="SM00829"/>
    </source>
</evidence>
<dbReference type="InterPro" id="IPR011032">
    <property type="entry name" value="GroES-like_sf"/>
</dbReference>
<dbReference type="InterPro" id="IPR013149">
    <property type="entry name" value="ADH-like_C"/>
</dbReference>